<dbReference type="GO" id="GO:0036297">
    <property type="term" value="P:interstrand cross-link repair"/>
    <property type="evidence" value="ECO:0000318"/>
    <property type="project" value="GO_Central"/>
</dbReference>
<feature type="compositionally biased region" description="Polar residues" evidence="2">
    <location>
        <begin position="146"/>
        <end position="159"/>
    </location>
</feature>
<proteinExistence type="inferred from homology"/>
<organism evidence="3 4">
    <name type="scientific">Branchiostoma floridae</name>
    <name type="common">Florida lancelet</name>
    <name type="synonym">Amphioxus</name>
    <dbReference type="NCBI Taxonomy" id="7739"/>
    <lineage>
        <taxon>Eukaryota</taxon>
        <taxon>Metazoa</taxon>
        <taxon>Chordata</taxon>
        <taxon>Cephalochordata</taxon>
        <taxon>Leptocardii</taxon>
        <taxon>Amphioxiformes</taxon>
        <taxon>Branchiostomatidae</taxon>
        <taxon>Branchiostoma</taxon>
    </lineage>
</organism>
<accession>A0A9J7M238</accession>
<comment type="similarity">
    <text evidence="1">Belongs to the EXO5 family.</text>
</comment>
<dbReference type="PANTHER" id="PTHR14464:SF4">
    <property type="entry name" value="EXONUCLEASE V"/>
    <property type="match status" value="1"/>
</dbReference>
<dbReference type="RefSeq" id="XP_035693172.1">
    <property type="nucleotide sequence ID" value="XM_035837279.1"/>
</dbReference>
<dbReference type="Proteomes" id="UP000001554">
    <property type="component" value="Chromosome 12"/>
</dbReference>
<feature type="region of interest" description="Disordered" evidence="2">
    <location>
        <begin position="1"/>
        <end position="213"/>
    </location>
</feature>
<dbReference type="PANTHER" id="PTHR14464">
    <property type="entry name" value="EXONUCLEASE V"/>
    <property type="match status" value="1"/>
</dbReference>
<keyword evidence="3" id="KW-1185">Reference proteome</keyword>
<protein>
    <submittedName>
        <fullName evidence="4">Exonuclease V-like</fullName>
    </submittedName>
</protein>
<dbReference type="GO" id="GO:0045145">
    <property type="term" value="F:single-stranded DNA 5'-3' DNA exonuclease activity"/>
    <property type="evidence" value="ECO:0000318"/>
    <property type="project" value="GO_Central"/>
</dbReference>
<dbReference type="Gene3D" id="3.90.320.10">
    <property type="match status" value="1"/>
</dbReference>
<dbReference type="OMA" id="EEMAWWK"/>
<dbReference type="OrthoDB" id="354769at2759"/>
<evidence type="ECO:0000313" key="3">
    <source>
        <dbReference type="Proteomes" id="UP000001554"/>
    </source>
</evidence>
<gene>
    <name evidence="4" type="primary">LOC118427464</name>
</gene>
<evidence type="ECO:0000313" key="4">
    <source>
        <dbReference type="RefSeq" id="XP_035693172.1"/>
    </source>
</evidence>
<feature type="compositionally biased region" description="Polar residues" evidence="2">
    <location>
        <begin position="101"/>
        <end position="113"/>
    </location>
</feature>
<dbReference type="GeneID" id="118427464"/>
<dbReference type="GO" id="GO:0005634">
    <property type="term" value="C:nucleus"/>
    <property type="evidence" value="ECO:0000318"/>
    <property type="project" value="GO_Central"/>
</dbReference>
<dbReference type="InterPro" id="IPR011604">
    <property type="entry name" value="PDDEXK-like_dom_sf"/>
</dbReference>
<feature type="compositionally biased region" description="Polar residues" evidence="2">
    <location>
        <begin position="10"/>
        <end position="30"/>
    </location>
</feature>
<feature type="compositionally biased region" description="Polar residues" evidence="2">
    <location>
        <begin position="173"/>
        <end position="183"/>
    </location>
</feature>
<dbReference type="Pfam" id="PF09810">
    <property type="entry name" value="Exo5"/>
    <property type="match status" value="3"/>
</dbReference>
<feature type="compositionally biased region" description="Polar residues" evidence="2">
    <location>
        <begin position="47"/>
        <end position="92"/>
    </location>
</feature>
<feature type="compositionally biased region" description="Basic and acidic residues" evidence="2">
    <location>
        <begin position="160"/>
        <end position="170"/>
    </location>
</feature>
<reference evidence="4" key="2">
    <citation type="submission" date="2025-08" db="UniProtKB">
        <authorList>
            <consortium name="RefSeq"/>
        </authorList>
    </citation>
    <scope>IDENTIFICATION</scope>
    <source>
        <strain evidence="4">S238N-H82</strain>
        <tissue evidence="4">Testes</tissue>
    </source>
</reference>
<reference evidence="3" key="1">
    <citation type="journal article" date="2020" name="Nat. Ecol. Evol.">
        <title>Deeply conserved synteny resolves early events in vertebrate evolution.</title>
        <authorList>
            <person name="Simakov O."/>
            <person name="Marletaz F."/>
            <person name="Yue J.X."/>
            <person name="O'Connell B."/>
            <person name="Jenkins J."/>
            <person name="Brandt A."/>
            <person name="Calef R."/>
            <person name="Tung C.H."/>
            <person name="Huang T.K."/>
            <person name="Schmutz J."/>
            <person name="Satoh N."/>
            <person name="Yu J.K."/>
            <person name="Putnam N.H."/>
            <person name="Green R.E."/>
            <person name="Rokhsar D.S."/>
        </authorList>
    </citation>
    <scope>NUCLEOTIDE SEQUENCE [LARGE SCALE GENOMIC DNA]</scope>
    <source>
        <strain evidence="3">S238N-H82</strain>
    </source>
</reference>
<dbReference type="InterPro" id="IPR019190">
    <property type="entry name" value="EXOV"/>
</dbReference>
<dbReference type="KEGG" id="bfo:118427464"/>
<sequence>MAAKNIENWPENQNIADSGQNTDDWTSPDSYISDEELLRAERGALHVQSSNHQDGSVRNASGTADSSAAARTSPPKSNQSSQPTCTCHSSATCPPLERQNHGSQVSTGANGAQKTGDEGSKRARSPAPPFSESLTDEDLLEAALTPPSQGSCSTSTTTDKSQDATKKSDPSSEESQASLTDSDLLQVANGLQHEPSSESSSTKDDESNPTKKRRTTPLHLYRWGYLCVTDICSQSWCEQQMVYGYAPPGDVEVVESAQMKKGATMHRERELEVHDIVPIKVSSAEDSWAVKLLNMIAQVTMLQRGQKCVREIHVFGEPFDMGVFIVGVIDELRYSDQGQFELLDFKTRGTKSVPSKSQQRKESLQVCLYKRLFDDMVLGKLKKESILKHLRRNPDKPLGEEIVEYGKNVGIACTTFGELLDMALLLMAHSDVPCIDGLKIEYRCQDDEDSFMTKPVEYDDKMLRRELGHYFDFWKGDREVEGVQIEEAWKCGKCPYADLCDWRKKKEAEIKSKLLHK</sequence>
<name>A0A9J7M238_BRAFL</name>
<evidence type="ECO:0000256" key="1">
    <source>
        <dbReference type="ARBA" id="ARBA00009797"/>
    </source>
</evidence>
<evidence type="ECO:0000256" key="2">
    <source>
        <dbReference type="SAM" id="MobiDB-lite"/>
    </source>
</evidence>
<dbReference type="AlphaFoldDB" id="A0A9J7M238"/>